<reference evidence="1 2" key="1">
    <citation type="submission" date="2024-09" db="EMBL/GenBank/DDBJ databases">
        <authorList>
            <person name="Sun Q."/>
            <person name="Mori K."/>
        </authorList>
    </citation>
    <scope>NUCLEOTIDE SEQUENCE [LARGE SCALE GENOMIC DNA]</scope>
    <source>
        <strain evidence="1 2">TBRC 7907</strain>
    </source>
</reference>
<dbReference type="Gene3D" id="1.10.3210.10">
    <property type="entry name" value="Hypothetical protein af1432"/>
    <property type="match status" value="1"/>
</dbReference>
<proteinExistence type="predicted"/>
<dbReference type="PANTHER" id="PTHR21174">
    <property type="match status" value="1"/>
</dbReference>
<dbReference type="PIRSF" id="PIRSF035170">
    <property type="entry name" value="HD_phosphohydro"/>
    <property type="match status" value="1"/>
</dbReference>
<name>A0ABV5ZW23_9PSEU</name>
<sequence length="216" mass="24012">MSDIVRSAWVHAVTRRGGQIEKAVSSADDLLEQYAEPHRRYHTEQHIRAVLADSALLAEELDLEIAEREVLDLAVCAHDVIYNGQAGEDERASAAWARTHLIDAALSEDDAARVEMLILATTNHEATGADLLAEVLLDADLAILGADEERYDGYVRAVRAEYAHVPDELWRVGRGDVLRGFVDRDVIYRTSGARRRWEAAARNNLLREMSTLGGAR</sequence>
<organism evidence="1 2">
    <name type="scientific">Allokutzneria oryzae</name>
    <dbReference type="NCBI Taxonomy" id="1378989"/>
    <lineage>
        <taxon>Bacteria</taxon>
        <taxon>Bacillati</taxon>
        <taxon>Actinomycetota</taxon>
        <taxon>Actinomycetes</taxon>
        <taxon>Pseudonocardiales</taxon>
        <taxon>Pseudonocardiaceae</taxon>
        <taxon>Allokutzneria</taxon>
    </lineage>
</organism>
<evidence type="ECO:0008006" key="3">
    <source>
        <dbReference type="Google" id="ProtNLM"/>
    </source>
</evidence>
<dbReference type="PANTHER" id="PTHR21174:SF0">
    <property type="entry name" value="HD PHOSPHOHYDROLASE FAMILY PROTEIN-RELATED"/>
    <property type="match status" value="1"/>
</dbReference>
<evidence type="ECO:0000313" key="1">
    <source>
        <dbReference type="EMBL" id="MFB9905092.1"/>
    </source>
</evidence>
<gene>
    <name evidence="1" type="ORF">ACFFQA_14230</name>
</gene>
<dbReference type="RefSeq" id="WP_377852375.1">
    <property type="nucleotide sequence ID" value="NZ_JBHLZU010000011.1"/>
</dbReference>
<protein>
    <recommendedName>
        <fullName evidence="3">Metal-dependent phosphohydrolase</fullName>
    </recommendedName>
</protein>
<accession>A0ABV5ZW23</accession>
<evidence type="ECO:0000313" key="2">
    <source>
        <dbReference type="Proteomes" id="UP001589693"/>
    </source>
</evidence>
<comment type="caution">
    <text evidence="1">The sequence shown here is derived from an EMBL/GenBank/DDBJ whole genome shotgun (WGS) entry which is preliminary data.</text>
</comment>
<dbReference type="EMBL" id="JBHLZU010000011">
    <property type="protein sequence ID" value="MFB9905092.1"/>
    <property type="molecule type" value="Genomic_DNA"/>
</dbReference>
<dbReference type="Proteomes" id="UP001589693">
    <property type="component" value="Unassembled WGS sequence"/>
</dbReference>
<dbReference type="InterPro" id="IPR009218">
    <property type="entry name" value="HD_phosphohydro"/>
</dbReference>
<dbReference type="SUPFAM" id="SSF109604">
    <property type="entry name" value="HD-domain/PDEase-like"/>
    <property type="match status" value="1"/>
</dbReference>
<keyword evidence="2" id="KW-1185">Reference proteome</keyword>